<dbReference type="Proteomes" id="UP000601789">
    <property type="component" value="Unassembled WGS sequence"/>
</dbReference>
<dbReference type="InterPro" id="IPR006645">
    <property type="entry name" value="NGN-like_dom"/>
</dbReference>
<keyword evidence="2" id="KW-0805">Transcription regulation</keyword>
<dbReference type="EMBL" id="JADGMQ010000002">
    <property type="protein sequence ID" value="MBI1620144.1"/>
    <property type="molecule type" value="Genomic_DNA"/>
</dbReference>
<dbReference type="CDD" id="cd06091">
    <property type="entry name" value="KOW_NusG"/>
    <property type="match status" value="1"/>
</dbReference>
<dbReference type="RefSeq" id="WP_198475160.1">
    <property type="nucleotide sequence ID" value="NZ_JADGMQ010000002.1"/>
</dbReference>
<dbReference type="SUPFAM" id="SSF82679">
    <property type="entry name" value="N-utilization substance G protein NusG, N-terminal domain"/>
    <property type="match status" value="1"/>
</dbReference>
<dbReference type="SUPFAM" id="SSF50104">
    <property type="entry name" value="Translation proteins SH3-like domain"/>
    <property type="match status" value="1"/>
</dbReference>
<dbReference type="PANTHER" id="PTHR30265:SF4">
    <property type="entry name" value="KOW MOTIF FAMILY PROTEIN, EXPRESSED"/>
    <property type="match status" value="1"/>
</dbReference>
<dbReference type="InterPro" id="IPR014722">
    <property type="entry name" value="Rib_uL2_dom2"/>
</dbReference>
<evidence type="ECO:0000313" key="5">
    <source>
        <dbReference type="EMBL" id="MBI1620144.1"/>
    </source>
</evidence>
<dbReference type="Gene3D" id="2.30.30.30">
    <property type="match status" value="1"/>
</dbReference>
<feature type="domain" description="NusG-like N-terminal" evidence="4">
    <location>
        <begin position="57"/>
        <end position="159"/>
    </location>
</feature>
<proteinExistence type="predicted"/>
<dbReference type="Pfam" id="PF02357">
    <property type="entry name" value="NusG"/>
    <property type="match status" value="1"/>
</dbReference>
<dbReference type="InterPro" id="IPR043425">
    <property type="entry name" value="NusG-like"/>
</dbReference>
<evidence type="ECO:0000313" key="6">
    <source>
        <dbReference type="Proteomes" id="UP000601789"/>
    </source>
</evidence>
<keyword evidence="6" id="KW-1185">Reference proteome</keyword>
<gene>
    <name evidence="5" type="ORF">IOD40_05645</name>
</gene>
<dbReference type="SMART" id="SM00738">
    <property type="entry name" value="NGN"/>
    <property type="match status" value="1"/>
</dbReference>
<evidence type="ECO:0000256" key="1">
    <source>
        <dbReference type="ARBA" id="ARBA00022814"/>
    </source>
</evidence>
<dbReference type="InterPro" id="IPR036735">
    <property type="entry name" value="NGN_dom_sf"/>
</dbReference>
<comment type="caution">
    <text evidence="5">The sequence shown here is derived from an EMBL/GenBank/DDBJ whole genome shotgun (WGS) entry which is preliminary data.</text>
</comment>
<organism evidence="5 6">
    <name type="scientific">Aquamicrobium zhengzhouense</name>
    <dbReference type="NCBI Taxonomy" id="2781738"/>
    <lineage>
        <taxon>Bacteria</taxon>
        <taxon>Pseudomonadati</taxon>
        <taxon>Pseudomonadota</taxon>
        <taxon>Alphaproteobacteria</taxon>
        <taxon>Hyphomicrobiales</taxon>
        <taxon>Phyllobacteriaceae</taxon>
        <taxon>Aquamicrobium</taxon>
    </lineage>
</organism>
<protein>
    <recommendedName>
        <fullName evidence="4">NusG-like N-terminal domain-containing protein</fullName>
    </recommendedName>
</protein>
<evidence type="ECO:0000256" key="3">
    <source>
        <dbReference type="ARBA" id="ARBA00023163"/>
    </source>
</evidence>
<reference evidence="5 6" key="1">
    <citation type="submission" date="2020-10" db="EMBL/GenBank/DDBJ databases">
        <title>Aquamicrobium zhengzhouensis sp. nov., a exopolysaccharide producing bacterium isolated from farmland soil.</title>
        <authorList>
            <person name="Wang X."/>
        </authorList>
    </citation>
    <scope>NUCLEOTIDE SEQUENCE [LARGE SCALE GENOMIC DNA]</scope>
    <source>
        <strain evidence="6">cd-1</strain>
    </source>
</reference>
<accession>A0ABS0SA42</accession>
<sequence length="226" mass="25099">MMAVNVKQLSDAQHAWLDDEGNAINIDRAWKKSDKVMAERRLEQGLLAAARKDVPGERRWFALRTLGVGEIELCSQLIDSGVDAVVPVKKVQVKRRFQPRSCRTIHRPVLRGLVFVNLVSSTEAFAGLLRVKGVAAFVGKEGRPHPIGEHEMRKFMDLAQEGAFDERYAPTGLVVGEKVKIGVGPFVAFEGILTGYGKGRTARVMTWLFGREHLVEVKLANLEKLG</sequence>
<name>A0ABS0SA42_9HYPH</name>
<keyword evidence="3" id="KW-0804">Transcription</keyword>
<dbReference type="Gene3D" id="3.30.70.940">
    <property type="entry name" value="NusG, N-terminal domain"/>
    <property type="match status" value="1"/>
</dbReference>
<dbReference type="PANTHER" id="PTHR30265">
    <property type="entry name" value="RHO-INTERACTING TRANSCRIPTION TERMINATION FACTOR NUSG"/>
    <property type="match status" value="1"/>
</dbReference>
<keyword evidence="1" id="KW-0889">Transcription antitermination</keyword>
<evidence type="ECO:0000256" key="2">
    <source>
        <dbReference type="ARBA" id="ARBA00023015"/>
    </source>
</evidence>
<evidence type="ECO:0000259" key="4">
    <source>
        <dbReference type="SMART" id="SM00738"/>
    </source>
</evidence>
<dbReference type="InterPro" id="IPR008991">
    <property type="entry name" value="Translation_prot_SH3-like_sf"/>
</dbReference>